<dbReference type="PATRIC" id="fig|593117.10.peg.492"/>
<name>C5A437_THEGJ</name>
<dbReference type="PaxDb" id="593117-TGAM_0497"/>
<organism evidence="1 2">
    <name type="scientific">Thermococcus gammatolerans (strain DSM 15229 / JCM 11827 / EJ3)</name>
    <dbReference type="NCBI Taxonomy" id="593117"/>
    <lineage>
        <taxon>Archaea</taxon>
        <taxon>Methanobacteriati</taxon>
        <taxon>Methanobacteriota</taxon>
        <taxon>Thermococci</taxon>
        <taxon>Thermococcales</taxon>
        <taxon>Thermococcaceae</taxon>
        <taxon>Thermococcus</taxon>
    </lineage>
</organism>
<keyword evidence="2" id="KW-1185">Reference proteome</keyword>
<evidence type="ECO:0000313" key="2">
    <source>
        <dbReference type="Proteomes" id="UP000001488"/>
    </source>
</evidence>
<gene>
    <name evidence="1" type="ordered locus">TGAM_0497</name>
</gene>
<dbReference type="EMBL" id="CP001398">
    <property type="protein sequence ID" value="ACS32999.1"/>
    <property type="molecule type" value="Genomic_DNA"/>
</dbReference>
<dbReference type="KEGG" id="tga:TGAM_0497"/>
<evidence type="ECO:0008006" key="3">
    <source>
        <dbReference type="Google" id="ProtNLM"/>
    </source>
</evidence>
<sequence length="323" mass="35918">MKDVKFDKRYLLLAGVSVSIVLAVLFGAYSSAAYSKAPISTSAKYSTLYTEEGSFVHFGVFSNSSIYKSGSTHDYYPSKITMLIGGNYTFRTNPSSPGTYTATMHLDYYVSSGKKKVYIYREEIPLGSGSFEGSFTLPLTFNMSLLSEKLKRVREGTGLYRAEQEVYVTVEVKPEGRDSFSQRIGLSKDSASMLYLTGTEKDYKKVTRSVSTTTNSLSFAGSDVRVSTARTLFPAMAILFAVPPIGLIYSRREKKTEPKALKSLKKYTVEGTPPGGKRVKLKSAEDLERTFELVDRPIIHYRDGNIDVYAIADGDTVYEYWAS</sequence>
<evidence type="ECO:0000313" key="1">
    <source>
        <dbReference type="EMBL" id="ACS32999.1"/>
    </source>
</evidence>
<dbReference type="HOGENOM" id="CLU_075238_0_0_2"/>
<dbReference type="AlphaFoldDB" id="C5A437"/>
<dbReference type="Proteomes" id="UP000001488">
    <property type="component" value="Chromosome"/>
</dbReference>
<protein>
    <recommendedName>
        <fullName evidence="3">DUF5305 domain-containing protein</fullName>
    </recommendedName>
</protein>
<dbReference type="RefSeq" id="WP_015858117.1">
    <property type="nucleotide sequence ID" value="NC_012804.1"/>
</dbReference>
<dbReference type="GeneID" id="7987365"/>
<accession>C5A437</accession>
<dbReference type="eggNOG" id="arCOG04474">
    <property type="taxonomic scope" value="Archaea"/>
</dbReference>
<dbReference type="OrthoDB" id="86028at2157"/>
<reference evidence="1 2" key="1">
    <citation type="journal article" date="2007" name="Genome Biol.">
        <title>Genome analysis and genome-wide proteomics of Thermococcus gammatolerans, the most radioresistant organism known amongst the Archaea.</title>
        <authorList>
            <person name="Zivanovic Y."/>
            <person name="Armengaud J."/>
            <person name="Lagorce A."/>
            <person name="Leplat C."/>
            <person name="Guerin P."/>
            <person name="Dutertre M."/>
            <person name="Anthouard V."/>
            <person name="Forterre P."/>
            <person name="Wincker P."/>
            <person name="Confalonieri F."/>
        </authorList>
    </citation>
    <scope>NUCLEOTIDE SEQUENCE [LARGE SCALE GENOMIC DNA]</scope>
    <source>
        <strain evidence="2">DSM 15229 / JCM 11827 / EJ3</strain>
    </source>
</reference>
<proteinExistence type="predicted"/>
<dbReference type="STRING" id="593117.TGAM_0497"/>